<accession>A0A4Y2LXZ3</accession>
<keyword evidence="2" id="KW-1185">Reference proteome</keyword>
<dbReference type="OrthoDB" id="6430165at2759"/>
<evidence type="ECO:0000313" key="2">
    <source>
        <dbReference type="Proteomes" id="UP000499080"/>
    </source>
</evidence>
<comment type="caution">
    <text evidence="1">The sequence shown here is derived from an EMBL/GenBank/DDBJ whole genome shotgun (WGS) entry which is preliminary data.</text>
</comment>
<name>A0A4Y2LXZ3_ARAVE</name>
<sequence>MAKSKFSTSYGLVVKTSSNGVVVLRRKIPYCVQDFFLHLSRKKGYSRMPVRFPAVRTEFEKEWVPRLEPHEVEDYRRFLTGAIIEDEYDFPHGQFQRSKKCPVNLYTAFFTAYREFQEESGFHFTFSKRDIPNYPLVLLRFRGLDSIQYSQYYFIVENVKGLRRHSYFNSFNVSFTAENQIQSWKDDRLIYHGEMVPVETAYEKFLKQQELKYDMKHLLCAIRIEKIDRRWTETKEKENSCDTRHV</sequence>
<evidence type="ECO:0000313" key="1">
    <source>
        <dbReference type="EMBL" id="GBN19688.1"/>
    </source>
</evidence>
<protein>
    <submittedName>
        <fullName evidence="1">Uncharacterized protein</fullName>
    </submittedName>
</protein>
<proteinExistence type="predicted"/>
<organism evidence="1 2">
    <name type="scientific">Araneus ventricosus</name>
    <name type="common">Orbweaver spider</name>
    <name type="synonym">Epeira ventricosa</name>
    <dbReference type="NCBI Taxonomy" id="182803"/>
    <lineage>
        <taxon>Eukaryota</taxon>
        <taxon>Metazoa</taxon>
        <taxon>Ecdysozoa</taxon>
        <taxon>Arthropoda</taxon>
        <taxon>Chelicerata</taxon>
        <taxon>Arachnida</taxon>
        <taxon>Araneae</taxon>
        <taxon>Araneomorphae</taxon>
        <taxon>Entelegynae</taxon>
        <taxon>Araneoidea</taxon>
        <taxon>Araneidae</taxon>
        <taxon>Araneus</taxon>
    </lineage>
</organism>
<gene>
    <name evidence="1" type="ORF">AVEN_261774_1</name>
</gene>
<dbReference type="AlphaFoldDB" id="A0A4Y2LXZ3"/>
<dbReference type="Proteomes" id="UP000499080">
    <property type="component" value="Unassembled WGS sequence"/>
</dbReference>
<dbReference type="EMBL" id="BGPR01006520">
    <property type="protein sequence ID" value="GBN19688.1"/>
    <property type="molecule type" value="Genomic_DNA"/>
</dbReference>
<reference evidence="1 2" key="1">
    <citation type="journal article" date="2019" name="Sci. Rep.">
        <title>Orb-weaving spider Araneus ventricosus genome elucidates the spidroin gene catalogue.</title>
        <authorList>
            <person name="Kono N."/>
            <person name="Nakamura H."/>
            <person name="Ohtoshi R."/>
            <person name="Moran D.A.P."/>
            <person name="Shinohara A."/>
            <person name="Yoshida Y."/>
            <person name="Fujiwara M."/>
            <person name="Mori M."/>
            <person name="Tomita M."/>
            <person name="Arakawa K."/>
        </authorList>
    </citation>
    <scope>NUCLEOTIDE SEQUENCE [LARGE SCALE GENOMIC DNA]</scope>
</reference>